<dbReference type="SUPFAM" id="SSF57701">
    <property type="entry name" value="Zn2/Cys6 DNA-binding domain"/>
    <property type="match status" value="1"/>
</dbReference>
<accession>A0A5N6E3Z7</accession>
<dbReference type="PROSITE" id="PS50048">
    <property type="entry name" value="ZN2_CY6_FUNGAL_2"/>
    <property type="match status" value="1"/>
</dbReference>
<dbReference type="CDD" id="cd00067">
    <property type="entry name" value="GAL4"/>
    <property type="match status" value="1"/>
</dbReference>
<dbReference type="VEuPathDB" id="FungiDB:BDV34DRAFT_234033"/>
<evidence type="ECO:0000256" key="3">
    <source>
        <dbReference type="ARBA" id="ARBA00023163"/>
    </source>
</evidence>
<evidence type="ECO:0000256" key="2">
    <source>
        <dbReference type="ARBA" id="ARBA00023125"/>
    </source>
</evidence>
<proteinExistence type="predicted"/>
<evidence type="ECO:0000313" key="7">
    <source>
        <dbReference type="Proteomes" id="UP000326532"/>
    </source>
</evidence>
<evidence type="ECO:0000259" key="5">
    <source>
        <dbReference type="PROSITE" id="PS50048"/>
    </source>
</evidence>
<reference evidence="6 7" key="1">
    <citation type="submission" date="2019-04" db="EMBL/GenBank/DDBJ databases">
        <title>Fungal friends and foes A comparative genomics study of 23 Aspergillus species from section Flavi.</title>
        <authorList>
            <consortium name="DOE Joint Genome Institute"/>
            <person name="Kjaerbolling I."/>
            <person name="Vesth T.C."/>
            <person name="Frisvad J.C."/>
            <person name="Nybo J.L."/>
            <person name="Theobald S."/>
            <person name="Kildgaard S."/>
            <person name="Petersen T.I."/>
            <person name="Kuo A."/>
            <person name="Sato A."/>
            <person name="Lyhne E.K."/>
            <person name="Kogle M.E."/>
            <person name="Wiebenga A."/>
            <person name="Kun R.S."/>
            <person name="Lubbers R.J."/>
            <person name="Makela M.R."/>
            <person name="Barry K."/>
            <person name="Chovatia M."/>
            <person name="Clum A."/>
            <person name="Daum C."/>
            <person name="Haridas S."/>
            <person name="He G."/>
            <person name="LaButti K."/>
            <person name="Lipzen A."/>
            <person name="Mondo S."/>
            <person name="Pangilinan J."/>
            <person name="Riley R."/>
            <person name="Salamov A."/>
            <person name="Simmons B.A."/>
            <person name="Magnuson J.K."/>
            <person name="Henrissat B."/>
            <person name="Mortensen U.H."/>
            <person name="Larsen T.O."/>
            <person name="De vries R.P."/>
            <person name="Grigoriev I.V."/>
            <person name="Machida M."/>
            <person name="Baker S.E."/>
            <person name="Andersen M.R."/>
        </authorList>
    </citation>
    <scope>NUCLEOTIDE SEQUENCE [LARGE SCALE GENOMIC DNA]</scope>
    <source>
        <strain evidence="6 7">CBS 117618</strain>
    </source>
</reference>
<keyword evidence="2" id="KW-0238">DNA-binding</keyword>
<dbReference type="GO" id="GO:0008270">
    <property type="term" value="F:zinc ion binding"/>
    <property type="evidence" value="ECO:0007669"/>
    <property type="project" value="InterPro"/>
</dbReference>
<dbReference type="Proteomes" id="UP000326532">
    <property type="component" value="Unassembled WGS sequence"/>
</dbReference>
<organism evidence="6 7">
    <name type="scientific">Aspergillus parasiticus</name>
    <dbReference type="NCBI Taxonomy" id="5067"/>
    <lineage>
        <taxon>Eukaryota</taxon>
        <taxon>Fungi</taxon>
        <taxon>Dikarya</taxon>
        <taxon>Ascomycota</taxon>
        <taxon>Pezizomycotina</taxon>
        <taxon>Eurotiomycetes</taxon>
        <taxon>Eurotiomycetidae</taxon>
        <taxon>Eurotiales</taxon>
        <taxon>Aspergillaceae</taxon>
        <taxon>Aspergillus</taxon>
        <taxon>Aspergillus subgen. Circumdati</taxon>
    </lineage>
</organism>
<dbReference type="EMBL" id="ML734937">
    <property type="protein sequence ID" value="KAB8212108.1"/>
    <property type="molecule type" value="Genomic_DNA"/>
</dbReference>
<dbReference type="CDD" id="cd12148">
    <property type="entry name" value="fungal_TF_MHR"/>
    <property type="match status" value="1"/>
</dbReference>
<keyword evidence="4" id="KW-0539">Nucleus</keyword>
<dbReference type="InterPro" id="IPR036864">
    <property type="entry name" value="Zn2-C6_fun-type_DNA-bd_sf"/>
</dbReference>
<keyword evidence="1" id="KW-0805">Transcription regulation</keyword>
<gene>
    <name evidence="6" type="ORF">BDV34DRAFT_234033</name>
</gene>
<keyword evidence="3" id="KW-0804">Transcription</keyword>
<evidence type="ECO:0000313" key="6">
    <source>
        <dbReference type="EMBL" id="KAB8212108.1"/>
    </source>
</evidence>
<dbReference type="AlphaFoldDB" id="A0A5N6E3Z7"/>
<sequence length="656" mass="73412">MQAGPARGVRKGTKSCTECRRRKVRCIPSFDDTRTCRRCEERGSECVAQTQASRSSRTQRLSSRQRISRLESKVSDLTEIVREMLKARASQSITPHISTEHSPNGYPAVSREFITNKPSHLRLLFENHSLEMEEVQENPLLASQAATGPACLLDTARMSLQRLIPSRVEVNKLAEKVSEWVTVLDSLFLLPSVARSRVEVVTLYGEMERPNVDPIRLASWLLNIVYMAEQLPQEATHRDGREPQHELSSQISDTVETTVLAHDNLIRSIQGLSTYMQYIRLQLGRGNIYGAWVKLRHVIAIAELIELPKMAQFSRDDHSVDSDSEGHASKFQLWELICAADRLLGMLLNLPSITSNRQQIPIFPVSIDGTVQTQTYFYHLTVIANKVHCLDQMSTYGPTRDVFSYASTLSQDLGILASQAPAAWWSGIVHGAQGVDLDHLVQILHFYVALRIHLPIALQQVPGNESPNSYFACRKACESLVQRFLYLGPRLPTGLFLSEIINVQVFTATATLILLSQPPSSIHSFDFVFDKSILRHQVSQVIGLLRERSLNSSPGSKLAKEGCDALCSLCDIFQSETPVDPSHLTFHIPFLGKVRVMWKPQCSQVTGANDVWPFQMLEGLGLESTTEQLVSPSVDSMGMIGPSFDGYAIWQDTVFQ</sequence>
<keyword evidence="7" id="KW-1185">Reference proteome</keyword>
<dbReference type="InterPro" id="IPR001138">
    <property type="entry name" value="Zn2Cys6_DnaBD"/>
</dbReference>
<dbReference type="Gene3D" id="4.10.240.10">
    <property type="entry name" value="Zn(2)-C6 fungal-type DNA-binding domain"/>
    <property type="match status" value="1"/>
</dbReference>
<dbReference type="GO" id="GO:0003677">
    <property type="term" value="F:DNA binding"/>
    <property type="evidence" value="ECO:0007669"/>
    <property type="project" value="UniProtKB-KW"/>
</dbReference>
<feature type="domain" description="Zn(2)-C6 fungal-type" evidence="5">
    <location>
        <begin position="15"/>
        <end position="48"/>
    </location>
</feature>
<dbReference type="GO" id="GO:0009893">
    <property type="term" value="P:positive regulation of metabolic process"/>
    <property type="evidence" value="ECO:0007669"/>
    <property type="project" value="UniProtKB-ARBA"/>
</dbReference>
<dbReference type="PANTHER" id="PTHR47840">
    <property type="entry name" value="ZN(II)2CYS6 TRANSCRIPTION FACTOR (EUROFUNG)-RELATED"/>
    <property type="match status" value="1"/>
</dbReference>
<protein>
    <recommendedName>
        <fullName evidence="5">Zn(2)-C6 fungal-type domain-containing protein</fullName>
    </recommendedName>
</protein>
<dbReference type="OMA" id="WVKLRHV"/>
<dbReference type="GO" id="GO:0000981">
    <property type="term" value="F:DNA-binding transcription factor activity, RNA polymerase II-specific"/>
    <property type="evidence" value="ECO:0007669"/>
    <property type="project" value="InterPro"/>
</dbReference>
<dbReference type="PANTHER" id="PTHR47840:SF3">
    <property type="entry name" value="ZN(II)2CYS6 TRANSCRIPTION FACTOR (EUROFUNG)"/>
    <property type="match status" value="1"/>
</dbReference>
<dbReference type="Pfam" id="PF00172">
    <property type="entry name" value="Zn_clus"/>
    <property type="match status" value="1"/>
</dbReference>
<dbReference type="PROSITE" id="PS00463">
    <property type="entry name" value="ZN2_CY6_FUNGAL_1"/>
    <property type="match status" value="1"/>
</dbReference>
<name>A0A5N6E3Z7_ASPPA</name>
<dbReference type="SMART" id="SM00066">
    <property type="entry name" value="GAL4"/>
    <property type="match status" value="1"/>
</dbReference>
<evidence type="ECO:0000256" key="4">
    <source>
        <dbReference type="ARBA" id="ARBA00023242"/>
    </source>
</evidence>
<evidence type="ECO:0000256" key="1">
    <source>
        <dbReference type="ARBA" id="ARBA00023015"/>
    </source>
</evidence>